<dbReference type="KEGG" id="qlo:115967080"/>
<dbReference type="Proteomes" id="UP000594261">
    <property type="component" value="Chromosome 11"/>
</dbReference>
<evidence type="ECO:0000256" key="4">
    <source>
        <dbReference type="ARBA" id="ARBA00022989"/>
    </source>
</evidence>
<evidence type="ECO:0000256" key="3">
    <source>
        <dbReference type="ARBA" id="ARBA00022737"/>
    </source>
</evidence>
<dbReference type="EMBL" id="LRBV02000011">
    <property type="status" value="NOT_ANNOTATED_CDS"/>
    <property type="molecule type" value="Genomic_DNA"/>
</dbReference>
<feature type="domain" description="PGG" evidence="8">
    <location>
        <begin position="35"/>
        <end position="134"/>
    </location>
</feature>
<dbReference type="OrthoDB" id="681126at2759"/>
<dbReference type="PANTHER" id="PTHR24186">
    <property type="entry name" value="PROTEIN PHOSPHATASE 1 REGULATORY SUBUNIT"/>
    <property type="match status" value="1"/>
</dbReference>
<dbReference type="AlphaFoldDB" id="A0A7N2N2I3"/>
<gene>
    <name evidence="9" type="primary">LOC115967080</name>
</gene>
<accession>A0A7N2N2I3</accession>
<dbReference type="EnsemblPlants" id="QL11p050598:mrna">
    <property type="protein sequence ID" value="QL11p050598:mrna:CDS:1"/>
    <property type="gene ID" value="QL11p050598"/>
</dbReference>
<organism evidence="9 10">
    <name type="scientific">Quercus lobata</name>
    <name type="common">Valley oak</name>
    <dbReference type="NCBI Taxonomy" id="97700"/>
    <lineage>
        <taxon>Eukaryota</taxon>
        <taxon>Viridiplantae</taxon>
        <taxon>Streptophyta</taxon>
        <taxon>Embryophyta</taxon>
        <taxon>Tracheophyta</taxon>
        <taxon>Spermatophyta</taxon>
        <taxon>Magnoliopsida</taxon>
        <taxon>eudicotyledons</taxon>
        <taxon>Gunneridae</taxon>
        <taxon>Pentapetalae</taxon>
        <taxon>rosids</taxon>
        <taxon>fabids</taxon>
        <taxon>Fagales</taxon>
        <taxon>Fagaceae</taxon>
        <taxon>Quercus</taxon>
    </lineage>
</organism>
<reference evidence="9 10" key="1">
    <citation type="journal article" date="2016" name="G3 (Bethesda)">
        <title>First Draft Assembly and Annotation of the Genome of a California Endemic Oak Quercus lobata Nee (Fagaceae).</title>
        <authorList>
            <person name="Sork V.L."/>
            <person name="Fitz-Gibbon S.T."/>
            <person name="Puiu D."/>
            <person name="Crepeau M."/>
            <person name="Gugger P.F."/>
            <person name="Sherman R."/>
            <person name="Stevens K."/>
            <person name="Langley C.H."/>
            <person name="Pellegrini M."/>
            <person name="Salzberg S.L."/>
        </authorList>
    </citation>
    <scope>NUCLEOTIDE SEQUENCE [LARGE SCALE GENOMIC DNA]</scope>
    <source>
        <strain evidence="9 10">cv. SW786</strain>
    </source>
</reference>
<feature type="transmembrane region" description="Helical" evidence="7">
    <location>
        <begin position="86"/>
        <end position="107"/>
    </location>
</feature>
<dbReference type="PANTHER" id="PTHR24186:SF38">
    <property type="entry name" value="ANKYRIN REPEAT FAMILY PROTEIN"/>
    <property type="match status" value="1"/>
</dbReference>
<keyword evidence="5" id="KW-0040">ANK repeat</keyword>
<dbReference type="GeneID" id="115967080"/>
<keyword evidence="2 7" id="KW-0812">Transmembrane</keyword>
<evidence type="ECO:0000256" key="7">
    <source>
        <dbReference type="SAM" id="Phobius"/>
    </source>
</evidence>
<feature type="transmembrane region" description="Helical" evidence="7">
    <location>
        <begin position="119"/>
        <end position="140"/>
    </location>
</feature>
<keyword evidence="6 7" id="KW-0472">Membrane</keyword>
<dbReference type="Pfam" id="PF13962">
    <property type="entry name" value="PGG"/>
    <property type="match status" value="1"/>
</dbReference>
<comment type="subcellular location">
    <subcellularLocation>
        <location evidence="1">Membrane</location>
        <topology evidence="1">Multi-pass membrane protein</topology>
    </subcellularLocation>
</comment>
<dbReference type="InParanoid" id="A0A7N2N2I3"/>
<evidence type="ECO:0000313" key="10">
    <source>
        <dbReference type="Proteomes" id="UP000594261"/>
    </source>
</evidence>
<evidence type="ECO:0000313" key="9">
    <source>
        <dbReference type="EnsemblPlants" id="QL11p050598:mrna:CDS:1"/>
    </source>
</evidence>
<protein>
    <recommendedName>
        <fullName evidence="8">PGG domain-containing protein</fullName>
    </recommendedName>
</protein>
<feature type="transmembrane region" description="Helical" evidence="7">
    <location>
        <begin position="146"/>
        <end position="167"/>
    </location>
</feature>
<dbReference type="Gramene" id="QL11p050598:mrna">
    <property type="protein sequence ID" value="QL11p050598:mrna:CDS:1"/>
    <property type="gene ID" value="QL11p050598"/>
</dbReference>
<sequence length="183" mass="20283">MAQDQPNQSKLTLPINSTRSDADSINARARGDNSSEHTKNTLLVLGTLIASVTFQAGVNPTGGVWQENSPQDPAQQAGKTILANNISFYAIYIVCNTLAFSTSCSMIGSLVETSGEFRILVRLVLFYMGFTYCASVMSVLPNRGTLNTWLFLFTFYSALLVPFLPLFARRIWNKIEAAWNELW</sequence>
<evidence type="ECO:0000256" key="6">
    <source>
        <dbReference type="ARBA" id="ARBA00023136"/>
    </source>
</evidence>
<dbReference type="RefSeq" id="XP_030942025.1">
    <property type="nucleotide sequence ID" value="XM_031086165.1"/>
</dbReference>
<keyword evidence="10" id="KW-1185">Reference proteome</keyword>
<evidence type="ECO:0000256" key="5">
    <source>
        <dbReference type="ARBA" id="ARBA00023043"/>
    </source>
</evidence>
<evidence type="ECO:0000256" key="2">
    <source>
        <dbReference type="ARBA" id="ARBA00022692"/>
    </source>
</evidence>
<evidence type="ECO:0000256" key="1">
    <source>
        <dbReference type="ARBA" id="ARBA00004141"/>
    </source>
</evidence>
<keyword evidence="3" id="KW-0677">Repeat</keyword>
<reference evidence="9" key="2">
    <citation type="submission" date="2021-01" db="UniProtKB">
        <authorList>
            <consortium name="EnsemblPlants"/>
        </authorList>
    </citation>
    <scope>IDENTIFICATION</scope>
</reference>
<dbReference type="GO" id="GO:0005886">
    <property type="term" value="C:plasma membrane"/>
    <property type="evidence" value="ECO:0007669"/>
    <property type="project" value="TreeGrafter"/>
</dbReference>
<evidence type="ECO:0000259" key="8">
    <source>
        <dbReference type="Pfam" id="PF13962"/>
    </source>
</evidence>
<dbReference type="InterPro" id="IPR026961">
    <property type="entry name" value="PGG_dom"/>
</dbReference>
<feature type="transmembrane region" description="Helical" evidence="7">
    <location>
        <begin position="40"/>
        <end position="58"/>
    </location>
</feature>
<proteinExistence type="predicted"/>
<keyword evidence="4 7" id="KW-1133">Transmembrane helix</keyword>
<name>A0A7N2N2I3_QUELO</name>